<dbReference type="GO" id="GO:0005737">
    <property type="term" value="C:cytoplasm"/>
    <property type="evidence" value="ECO:0007669"/>
    <property type="project" value="UniProtKB-SubCell"/>
</dbReference>
<dbReference type="InterPro" id="IPR017437">
    <property type="entry name" value="ATP-NAD_kinase_PpnK-typ_C"/>
</dbReference>
<accession>A0A1G7IAK2</accession>
<feature type="binding site" evidence="6">
    <location>
        <begin position="182"/>
        <end position="187"/>
    </location>
    <ligand>
        <name>NAD(+)</name>
        <dbReference type="ChEBI" id="CHEBI:57540"/>
    </ligand>
</feature>
<keyword evidence="6" id="KW-0547">Nucleotide-binding</keyword>
<dbReference type="EMBL" id="FNBU01000002">
    <property type="protein sequence ID" value="SDF09732.1"/>
    <property type="molecule type" value="Genomic_DNA"/>
</dbReference>
<keyword evidence="4 6" id="KW-0520">NAD</keyword>
<dbReference type="InterPro" id="IPR016064">
    <property type="entry name" value="NAD/diacylglycerol_kinase_sf"/>
</dbReference>
<evidence type="ECO:0000256" key="4">
    <source>
        <dbReference type="ARBA" id="ARBA00023027"/>
    </source>
</evidence>
<sequence length="283" mass="30511">MKIGIFPHVQKQGISAVLGLVVQRLLERGAEVALPADAAEEMGYPELGVARERMLKEIAVAVTLGGDGTLLSTARVAAPFGIPVCGINMGQLGFLTEVEPSEVNQALDRLVAGQYSIEERLMLDASIFRQGKSIFVSSAVNDVVVTKGGFARMIRLNLYIDGQLTANYPADGLIIATPTGSTGYSLSAGGPIVSPGLKVIVLTPICPHTLHSRSLIVAETEEIKVTVYATHQDIVLTMDGQTVHALQPNDTIIVRRSRYRAKFIRFNRAGYYETVYTKLTAGR</sequence>
<dbReference type="GO" id="GO:0006741">
    <property type="term" value="P:NADP+ biosynthetic process"/>
    <property type="evidence" value="ECO:0007669"/>
    <property type="project" value="UniProtKB-UniRule"/>
</dbReference>
<dbReference type="GO" id="GO:0019674">
    <property type="term" value="P:NAD+ metabolic process"/>
    <property type="evidence" value="ECO:0007669"/>
    <property type="project" value="InterPro"/>
</dbReference>
<keyword evidence="6" id="KW-0067">ATP-binding</keyword>
<dbReference type="SUPFAM" id="SSF111331">
    <property type="entry name" value="NAD kinase/diacylglycerol kinase-like"/>
    <property type="match status" value="1"/>
</dbReference>
<evidence type="ECO:0000256" key="6">
    <source>
        <dbReference type="HAMAP-Rule" id="MF_00361"/>
    </source>
</evidence>
<dbReference type="PANTHER" id="PTHR20275:SF0">
    <property type="entry name" value="NAD KINASE"/>
    <property type="match status" value="1"/>
</dbReference>
<evidence type="ECO:0000256" key="5">
    <source>
        <dbReference type="ARBA" id="ARBA00047925"/>
    </source>
</evidence>
<dbReference type="AlphaFoldDB" id="A0A1G7IAK2"/>
<evidence type="ECO:0000313" key="8">
    <source>
        <dbReference type="Proteomes" id="UP000243333"/>
    </source>
</evidence>
<feature type="binding site" evidence="6">
    <location>
        <begin position="141"/>
        <end position="142"/>
    </location>
    <ligand>
        <name>NAD(+)</name>
        <dbReference type="ChEBI" id="CHEBI:57540"/>
    </ligand>
</feature>
<name>A0A1G7IAK2_9FIRM</name>
<dbReference type="GO" id="GO:0051287">
    <property type="term" value="F:NAD binding"/>
    <property type="evidence" value="ECO:0007669"/>
    <property type="project" value="UniProtKB-ARBA"/>
</dbReference>
<evidence type="ECO:0000256" key="3">
    <source>
        <dbReference type="ARBA" id="ARBA00022857"/>
    </source>
</evidence>
<dbReference type="RefSeq" id="WP_093687648.1">
    <property type="nucleotide sequence ID" value="NZ_FNBU01000002.1"/>
</dbReference>
<evidence type="ECO:0000313" key="7">
    <source>
        <dbReference type="EMBL" id="SDF09732.1"/>
    </source>
</evidence>
<dbReference type="InterPro" id="IPR002504">
    <property type="entry name" value="NADK"/>
</dbReference>
<evidence type="ECO:0000256" key="1">
    <source>
        <dbReference type="ARBA" id="ARBA00022679"/>
    </source>
</evidence>
<dbReference type="GO" id="GO:0005524">
    <property type="term" value="F:ATP binding"/>
    <property type="evidence" value="ECO:0007669"/>
    <property type="project" value="UniProtKB-KW"/>
</dbReference>
<evidence type="ECO:0000256" key="2">
    <source>
        <dbReference type="ARBA" id="ARBA00022777"/>
    </source>
</evidence>
<keyword evidence="6" id="KW-0963">Cytoplasm</keyword>
<dbReference type="GO" id="GO:0003951">
    <property type="term" value="F:NAD+ kinase activity"/>
    <property type="evidence" value="ECO:0007669"/>
    <property type="project" value="UniProtKB-UniRule"/>
</dbReference>
<feature type="binding site" evidence="6">
    <location>
        <begin position="67"/>
        <end position="68"/>
    </location>
    <ligand>
        <name>NAD(+)</name>
        <dbReference type="ChEBI" id="CHEBI:57540"/>
    </ligand>
</feature>
<proteinExistence type="inferred from homology"/>
<comment type="catalytic activity">
    <reaction evidence="5 6">
        <text>NAD(+) + ATP = ADP + NADP(+) + H(+)</text>
        <dbReference type="Rhea" id="RHEA:18629"/>
        <dbReference type="ChEBI" id="CHEBI:15378"/>
        <dbReference type="ChEBI" id="CHEBI:30616"/>
        <dbReference type="ChEBI" id="CHEBI:57540"/>
        <dbReference type="ChEBI" id="CHEBI:58349"/>
        <dbReference type="ChEBI" id="CHEBI:456216"/>
        <dbReference type="EC" id="2.7.1.23"/>
    </reaction>
</comment>
<keyword evidence="8" id="KW-1185">Reference proteome</keyword>
<comment type="caution">
    <text evidence="6">Lacks conserved residue(s) required for the propagation of feature annotation.</text>
</comment>
<dbReference type="Pfam" id="PF01513">
    <property type="entry name" value="NAD_kinase"/>
    <property type="match status" value="1"/>
</dbReference>
<dbReference type="Pfam" id="PF20143">
    <property type="entry name" value="NAD_kinase_C"/>
    <property type="match status" value="1"/>
</dbReference>
<comment type="function">
    <text evidence="6">Involved in the regulation of the intracellular balance of NAD and NADP, and is a key enzyme in the biosynthesis of NADP. Catalyzes specifically the phosphorylation on 2'-hydroxyl of the adenosine moiety of NAD to yield NADP.</text>
</comment>
<organism evidence="7 8">
    <name type="scientific">Sporolituus thermophilus DSM 23256</name>
    <dbReference type="NCBI Taxonomy" id="1123285"/>
    <lineage>
        <taxon>Bacteria</taxon>
        <taxon>Bacillati</taxon>
        <taxon>Bacillota</taxon>
        <taxon>Negativicutes</taxon>
        <taxon>Selenomonadales</taxon>
        <taxon>Sporomusaceae</taxon>
        <taxon>Sporolituus</taxon>
    </lineage>
</organism>
<dbReference type="Gene3D" id="3.40.50.10330">
    <property type="entry name" value="Probable inorganic polyphosphate/atp-NAD kinase, domain 1"/>
    <property type="match status" value="1"/>
</dbReference>
<gene>
    <name evidence="6" type="primary">nadK</name>
    <name evidence="7" type="ORF">SAMN05660235_00431</name>
</gene>
<feature type="binding site" evidence="6">
    <location>
        <position position="171"/>
    </location>
    <ligand>
        <name>NAD(+)</name>
        <dbReference type="ChEBI" id="CHEBI:57540"/>
    </ligand>
</feature>
<protein>
    <recommendedName>
        <fullName evidence="6">NAD kinase</fullName>
        <ecNumber evidence="6">2.7.1.23</ecNumber>
    </recommendedName>
    <alternativeName>
        <fullName evidence="6">ATP-dependent NAD kinase</fullName>
    </alternativeName>
</protein>
<comment type="subcellular location">
    <subcellularLocation>
        <location evidence="6">Cytoplasm</location>
    </subcellularLocation>
</comment>
<feature type="active site" description="Proton acceptor" evidence="6">
    <location>
        <position position="67"/>
    </location>
</feature>
<dbReference type="STRING" id="1123285.SAMN05660235_00431"/>
<dbReference type="Gene3D" id="2.60.200.30">
    <property type="entry name" value="Probable inorganic polyphosphate/atp-NAD kinase, domain 2"/>
    <property type="match status" value="1"/>
</dbReference>
<keyword evidence="2 6" id="KW-0418">Kinase</keyword>
<reference evidence="8" key="1">
    <citation type="submission" date="2016-10" db="EMBL/GenBank/DDBJ databases">
        <authorList>
            <person name="Varghese N."/>
            <person name="Submissions S."/>
        </authorList>
    </citation>
    <scope>NUCLEOTIDE SEQUENCE [LARGE SCALE GENOMIC DNA]</scope>
    <source>
        <strain evidence="8">DSM 23256</strain>
    </source>
</reference>
<comment type="cofactor">
    <cofactor evidence="6">
        <name>a divalent metal cation</name>
        <dbReference type="ChEBI" id="CHEBI:60240"/>
    </cofactor>
</comment>
<feature type="binding site" evidence="6">
    <location>
        <position position="152"/>
    </location>
    <ligand>
        <name>NAD(+)</name>
        <dbReference type="ChEBI" id="CHEBI:57540"/>
    </ligand>
</feature>
<dbReference type="Proteomes" id="UP000243333">
    <property type="component" value="Unassembled WGS sequence"/>
</dbReference>
<feature type="binding site" evidence="6">
    <location>
        <position position="241"/>
    </location>
    <ligand>
        <name>NAD(+)</name>
        <dbReference type="ChEBI" id="CHEBI:57540"/>
    </ligand>
</feature>
<keyword evidence="3 6" id="KW-0521">NADP</keyword>
<dbReference type="PANTHER" id="PTHR20275">
    <property type="entry name" value="NAD KINASE"/>
    <property type="match status" value="1"/>
</dbReference>
<dbReference type="OrthoDB" id="9774737at2"/>
<dbReference type="HAMAP" id="MF_00361">
    <property type="entry name" value="NAD_kinase"/>
    <property type="match status" value="1"/>
</dbReference>
<dbReference type="InterPro" id="IPR017438">
    <property type="entry name" value="ATP-NAD_kinase_N"/>
</dbReference>
<comment type="similarity">
    <text evidence="6">Belongs to the NAD kinase family.</text>
</comment>
<keyword evidence="1 6" id="KW-0808">Transferase</keyword>
<dbReference type="GO" id="GO:0046872">
    <property type="term" value="F:metal ion binding"/>
    <property type="evidence" value="ECO:0007669"/>
    <property type="project" value="UniProtKB-UniRule"/>
</dbReference>
<dbReference type="EC" id="2.7.1.23" evidence="6"/>